<evidence type="ECO:0000256" key="4">
    <source>
        <dbReference type="ARBA" id="ARBA00023163"/>
    </source>
</evidence>
<evidence type="ECO:0000256" key="6">
    <source>
        <dbReference type="SAM" id="MobiDB-lite"/>
    </source>
</evidence>
<dbReference type="Gene3D" id="4.10.240.10">
    <property type="entry name" value="Zn(2)-C6 fungal-type DNA-binding domain"/>
    <property type="match status" value="1"/>
</dbReference>
<dbReference type="Proteomes" id="UP000008064">
    <property type="component" value="Unassembled WGS sequence"/>
</dbReference>
<feature type="region of interest" description="Disordered" evidence="6">
    <location>
        <begin position="578"/>
        <end position="764"/>
    </location>
</feature>
<feature type="region of interest" description="Disordered" evidence="6">
    <location>
        <begin position="1"/>
        <end position="56"/>
    </location>
</feature>
<dbReference type="KEGG" id="sla:SERLADRAFT_416752"/>
<comment type="subcellular location">
    <subcellularLocation>
        <location evidence="1">Nucleus</location>
    </subcellularLocation>
</comment>
<evidence type="ECO:0000256" key="5">
    <source>
        <dbReference type="ARBA" id="ARBA00023242"/>
    </source>
</evidence>
<dbReference type="SUPFAM" id="SSF57701">
    <property type="entry name" value="Zn2/Cys6 DNA-binding domain"/>
    <property type="match status" value="1"/>
</dbReference>
<keyword evidence="3" id="KW-0805">Transcription regulation</keyword>
<dbReference type="InterPro" id="IPR001138">
    <property type="entry name" value="Zn2Cys6_DnaBD"/>
</dbReference>
<evidence type="ECO:0000313" key="8">
    <source>
        <dbReference type="EMBL" id="EGO22158.1"/>
    </source>
</evidence>
<feature type="compositionally biased region" description="Basic and acidic residues" evidence="6">
    <location>
        <begin position="654"/>
        <end position="668"/>
    </location>
</feature>
<keyword evidence="5" id="KW-0539">Nucleus</keyword>
<dbReference type="HOGENOM" id="CLU_011354_0_0_1"/>
<evidence type="ECO:0000259" key="7">
    <source>
        <dbReference type="PROSITE" id="PS50048"/>
    </source>
</evidence>
<dbReference type="PROSITE" id="PS00463">
    <property type="entry name" value="ZN2_CY6_FUNGAL_1"/>
    <property type="match status" value="1"/>
</dbReference>
<evidence type="ECO:0000256" key="2">
    <source>
        <dbReference type="ARBA" id="ARBA00022723"/>
    </source>
</evidence>
<protein>
    <recommendedName>
        <fullName evidence="7">Zn(2)-C6 fungal-type domain-containing protein</fullName>
    </recommendedName>
</protein>
<dbReference type="RefSeq" id="XP_007320696.1">
    <property type="nucleotide sequence ID" value="XM_007320634.1"/>
</dbReference>
<dbReference type="EMBL" id="GL945437">
    <property type="protein sequence ID" value="EGO22158.1"/>
    <property type="molecule type" value="Genomic_DNA"/>
</dbReference>
<dbReference type="Pfam" id="PF04082">
    <property type="entry name" value="Fungal_trans"/>
    <property type="match status" value="1"/>
</dbReference>
<dbReference type="AlphaFoldDB" id="F8P3Q9"/>
<dbReference type="CDD" id="cd12148">
    <property type="entry name" value="fungal_TF_MHR"/>
    <property type="match status" value="1"/>
</dbReference>
<dbReference type="OrthoDB" id="2123952at2759"/>
<dbReference type="InterPro" id="IPR050815">
    <property type="entry name" value="TF_fung"/>
</dbReference>
<dbReference type="SMART" id="SM00066">
    <property type="entry name" value="GAL4"/>
    <property type="match status" value="1"/>
</dbReference>
<dbReference type="GO" id="GO:0005634">
    <property type="term" value="C:nucleus"/>
    <property type="evidence" value="ECO:0007669"/>
    <property type="project" value="UniProtKB-SubCell"/>
</dbReference>
<sequence length="782" mass="86409">MDPYARSRETSSSILQPISFVSHTHSPADPRFPQSASDSSPDQDKPETTTIAFMKGPKRKRLAKACDACHKSKRRCDGTAPCSNCYFASKKCTYTDASGRPVPAPRPFKTERPDIPSETRPTSYINYSESFQSGQQTFTIPSIQKGDSSSSHSDDDLASSRKRFRAETGKNSLSADTIPRSIGVVDRSSGLNPSLTRELVNLFFTHRHPHRMIIHKPSFSAALSHNRVPSYLLHAICALAAPMSKQPRIRTFPPRLAGQQFAEDAASIMFDSSGRLVCEPSLATAQALCLLQIHESISKPSWNTRYHDLTMQVLETLGVHKSDNPVLTPVPSVEFIHNSIERECVRRVFWLVHFTDLMSSVLYKRQISPKESELMLRLPVDETSFELAVHSTLPEYLYLPAPTTQYASEFGHLIRVFSIHAKIETTMDIFNNPDSGAHPVATLMQSEAALKSWAASLPDHLSYSDENVQIQMSMFETSSNTGAWCFCFMHIIHSSCVLALNQARQRCRTAMPGGPTWALERMDTIMAALGGRAKNSLILAAAVWPLIKYCYSDHPRVRSWADEFEEVWGVRIQDLCTPAPQMRPPTSTRLHSGPTTMPIDRAPQQRESGEMGHIGNKNVTLSPSYPSIGRPLNDLRLHNRSSNDGRGPSGGNVETRESEQRRLVKDTDIDPVLQGTPNPRVHISVEGPPSLPSLKASGLLDSWSAPSPNDGTPSSFSGPSSWPGPSQHLAVPQSSRTPKDPLRSPLLSSPSEFITSSPRTLTTGMPVGLKWLANESTVLRQS</sequence>
<dbReference type="PANTHER" id="PTHR47338">
    <property type="entry name" value="ZN(II)2CYS6 TRANSCRIPTION FACTOR (EUROFUNG)-RELATED"/>
    <property type="match status" value="1"/>
</dbReference>
<accession>F8P3Q9</accession>
<feature type="compositionally biased region" description="Polar residues" evidence="6">
    <location>
        <begin position="10"/>
        <end position="25"/>
    </location>
</feature>
<dbReference type="GO" id="GO:0008270">
    <property type="term" value="F:zinc ion binding"/>
    <property type="evidence" value="ECO:0007669"/>
    <property type="project" value="InterPro"/>
</dbReference>
<organism>
    <name type="scientific">Serpula lacrymans var. lacrymans (strain S7.9)</name>
    <name type="common">Dry rot fungus</name>
    <dbReference type="NCBI Taxonomy" id="578457"/>
    <lineage>
        <taxon>Eukaryota</taxon>
        <taxon>Fungi</taxon>
        <taxon>Dikarya</taxon>
        <taxon>Basidiomycota</taxon>
        <taxon>Agaricomycotina</taxon>
        <taxon>Agaricomycetes</taxon>
        <taxon>Agaricomycetidae</taxon>
        <taxon>Boletales</taxon>
        <taxon>Coniophorineae</taxon>
        <taxon>Serpulaceae</taxon>
        <taxon>Serpula</taxon>
    </lineage>
</organism>
<dbReference type="PROSITE" id="PS50048">
    <property type="entry name" value="ZN2_CY6_FUNGAL_2"/>
    <property type="match status" value="1"/>
</dbReference>
<feature type="compositionally biased region" description="Basic and acidic residues" evidence="6">
    <location>
        <begin position="108"/>
        <end position="117"/>
    </location>
</feature>
<dbReference type="PANTHER" id="PTHR47338:SF5">
    <property type="entry name" value="ZN(II)2CYS6 TRANSCRIPTION FACTOR (EUROFUNG)"/>
    <property type="match status" value="1"/>
</dbReference>
<dbReference type="GO" id="GO:0003677">
    <property type="term" value="F:DNA binding"/>
    <property type="evidence" value="ECO:0007669"/>
    <property type="project" value="InterPro"/>
</dbReference>
<feature type="compositionally biased region" description="Basic and acidic residues" evidence="6">
    <location>
        <begin position="633"/>
        <end position="643"/>
    </location>
</feature>
<feature type="compositionally biased region" description="Polar residues" evidence="6">
    <location>
        <begin position="752"/>
        <end position="763"/>
    </location>
</feature>
<proteinExistence type="predicted"/>
<feature type="compositionally biased region" description="Low complexity" evidence="6">
    <location>
        <begin position="713"/>
        <end position="726"/>
    </location>
</feature>
<reference evidence="8" key="1">
    <citation type="submission" date="2011-04" db="EMBL/GenBank/DDBJ databases">
        <title>Evolution of plant cell wall degrading machinery underlies the functional diversity of forest fungi.</title>
        <authorList>
            <consortium name="US DOE Joint Genome Institute (JGI-PGF)"/>
            <person name="Eastwood D.C."/>
            <person name="Floudas D."/>
            <person name="Binder M."/>
            <person name="Majcherczyk A."/>
            <person name="Schneider P."/>
            <person name="Aerts A."/>
            <person name="Asiegbu F.O."/>
            <person name="Baker S.E."/>
            <person name="Barry K."/>
            <person name="Bendiksby M."/>
            <person name="Blumentritt M."/>
            <person name="Coutinho P.M."/>
            <person name="Cullen D."/>
            <person name="Cullen D."/>
            <person name="Gathman A."/>
            <person name="Goodell B."/>
            <person name="Henrissat B."/>
            <person name="Ihrmark K."/>
            <person name="Kauserud H."/>
            <person name="Kohler A."/>
            <person name="LaButti K."/>
            <person name="Lapidus A."/>
            <person name="Lavin J.L."/>
            <person name="Lee Y.-H."/>
            <person name="Lindquist E."/>
            <person name="Lilly W."/>
            <person name="Lucas S."/>
            <person name="Morin E."/>
            <person name="Murat C."/>
            <person name="Oguiza J.A."/>
            <person name="Park J."/>
            <person name="Pisabarro A.G."/>
            <person name="Riley R."/>
            <person name="Rosling A."/>
            <person name="Salamov A."/>
            <person name="Schmidt O."/>
            <person name="Schmutz J."/>
            <person name="Skrede I."/>
            <person name="Stenlid J."/>
            <person name="Wiebenga A."/>
            <person name="Xie X."/>
            <person name="Kues U."/>
            <person name="Hibbett D.S."/>
            <person name="Hoffmeister D."/>
            <person name="Hogberg N."/>
            <person name="Martin F."/>
            <person name="Grigoriev I.V."/>
            <person name="Watkinson S.C."/>
        </authorList>
    </citation>
    <scope>NUCLEOTIDE SEQUENCE</scope>
    <source>
        <strain evidence="8">S7.9</strain>
    </source>
</reference>
<evidence type="ECO:0000256" key="1">
    <source>
        <dbReference type="ARBA" id="ARBA00004123"/>
    </source>
</evidence>
<dbReference type="GO" id="GO:0000981">
    <property type="term" value="F:DNA-binding transcription factor activity, RNA polymerase II-specific"/>
    <property type="evidence" value="ECO:0007669"/>
    <property type="project" value="InterPro"/>
</dbReference>
<dbReference type="GeneID" id="18813523"/>
<dbReference type="CDD" id="cd00067">
    <property type="entry name" value="GAL4"/>
    <property type="match status" value="1"/>
</dbReference>
<evidence type="ECO:0000256" key="3">
    <source>
        <dbReference type="ARBA" id="ARBA00023015"/>
    </source>
</evidence>
<dbReference type="InterPro" id="IPR007219">
    <property type="entry name" value="XnlR_reg_dom"/>
</dbReference>
<feature type="region of interest" description="Disordered" evidence="6">
    <location>
        <begin position="96"/>
        <end position="122"/>
    </location>
</feature>
<keyword evidence="4" id="KW-0804">Transcription</keyword>
<feature type="region of interest" description="Disordered" evidence="6">
    <location>
        <begin position="141"/>
        <end position="172"/>
    </location>
</feature>
<keyword evidence="2" id="KW-0479">Metal-binding</keyword>
<name>F8P3Q9_SERL9</name>
<feature type="compositionally biased region" description="Polar residues" evidence="6">
    <location>
        <begin position="584"/>
        <end position="595"/>
    </location>
</feature>
<gene>
    <name evidence="8" type="ORF">SERLADRAFT_416752</name>
</gene>
<dbReference type="GO" id="GO:0006351">
    <property type="term" value="P:DNA-templated transcription"/>
    <property type="evidence" value="ECO:0007669"/>
    <property type="project" value="InterPro"/>
</dbReference>
<feature type="domain" description="Zn(2)-C6 fungal-type" evidence="7">
    <location>
        <begin position="65"/>
        <end position="94"/>
    </location>
</feature>
<dbReference type="Pfam" id="PF00172">
    <property type="entry name" value="Zn_clus"/>
    <property type="match status" value="1"/>
</dbReference>
<dbReference type="InterPro" id="IPR036864">
    <property type="entry name" value="Zn2-C6_fun-type_DNA-bd_sf"/>
</dbReference>